<dbReference type="GO" id="GO:0005975">
    <property type="term" value="P:carbohydrate metabolic process"/>
    <property type="evidence" value="ECO:0007669"/>
    <property type="project" value="InterPro"/>
</dbReference>
<dbReference type="GO" id="GO:0017168">
    <property type="term" value="F:5-oxoprolinase (ATP-hydrolyzing) activity"/>
    <property type="evidence" value="ECO:0007669"/>
    <property type="project" value="UniProtKB-UniRule"/>
</dbReference>
<dbReference type="Pfam" id="PF03746">
    <property type="entry name" value="LamB_YcsF"/>
    <property type="match status" value="1"/>
</dbReference>
<evidence type="ECO:0000313" key="2">
    <source>
        <dbReference type="EMBL" id="AXB46672.1"/>
    </source>
</evidence>
<gene>
    <name evidence="1" type="primary">pxpA</name>
    <name evidence="2" type="ORF">A4R43_33040</name>
</gene>
<dbReference type="InterPro" id="IPR011330">
    <property type="entry name" value="Glyco_hydro/deAcase_b/a-brl"/>
</dbReference>
<dbReference type="SUPFAM" id="SSF88713">
    <property type="entry name" value="Glycoside hydrolase/deacetylase"/>
    <property type="match status" value="1"/>
</dbReference>
<keyword evidence="1" id="KW-0378">Hydrolase</keyword>
<dbReference type="RefSeq" id="WP_113695739.1">
    <property type="nucleotide sequence ID" value="NZ_CP015163.1"/>
</dbReference>
<sequence length="250" mass="25744">MTVDLNSDLGEGFGIWTLGDDEALLDVVTSANVACGFHAGDPTIMRDTCERAARSGVVIGAQVSYRDLAGFGRQRMDVPPDRLADEVTYQIGALDAFARAAGTRVAYVKPHGALYNTVVTDSAQAEGVVEGVRRYGSLPVLGLPGSALLSAAEAAGLATVTEAFADRAYTPDGHLVSRREPGAVLHDASAIAARCVDLATHGRITAIDGSTVTVGARSICVHGDTPGAVEIARAVRAALEAAGITPQAFA</sequence>
<keyword evidence="1" id="KW-0547">Nucleotide-binding</keyword>
<dbReference type="EC" id="3.5.2.9" evidence="1"/>
<name>A0A344LF48_9PSEU</name>
<comment type="function">
    <text evidence="1">Catalyzes the cleavage of 5-oxoproline to form L-glutamate coupled to the hydrolysis of ATP to ADP and inorganic phosphate.</text>
</comment>
<dbReference type="OrthoDB" id="9773478at2"/>
<dbReference type="EMBL" id="CP015163">
    <property type="protein sequence ID" value="AXB46672.1"/>
    <property type="molecule type" value="Genomic_DNA"/>
</dbReference>
<dbReference type="KEGG" id="aab:A4R43_33040"/>
<dbReference type="Gene3D" id="3.20.20.370">
    <property type="entry name" value="Glycoside hydrolase/deacetylase"/>
    <property type="match status" value="1"/>
</dbReference>
<evidence type="ECO:0000256" key="1">
    <source>
        <dbReference type="HAMAP-Rule" id="MF_00691"/>
    </source>
</evidence>
<accession>A0A344LF48</accession>
<organism evidence="2 3">
    <name type="scientific">Amycolatopsis albispora</name>
    <dbReference type="NCBI Taxonomy" id="1804986"/>
    <lineage>
        <taxon>Bacteria</taxon>
        <taxon>Bacillati</taxon>
        <taxon>Actinomycetota</taxon>
        <taxon>Actinomycetes</taxon>
        <taxon>Pseudonocardiales</taxon>
        <taxon>Pseudonocardiaceae</taxon>
        <taxon>Amycolatopsis</taxon>
    </lineage>
</organism>
<comment type="similarity">
    <text evidence="1">Belongs to the LamB/PxpA family.</text>
</comment>
<reference evidence="2 3" key="1">
    <citation type="submission" date="2016-04" db="EMBL/GenBank/DDBJ databases">
        <title>Complete genome sequence and analysis of deep-sea sediment isolate, Amycolatopsis sp. WP1.</title>
        <authorList>
            <person name="Wang H."/>
            <person name="Chen S."/>
            <person name="Wu Q."/>
        </authorList>
    </citation>
    <scope>NUCLEOTIDE SEQUENCE [LARGE SCALE GENOMIC DNA]</scope>
    <source>
        <strain evidence="2 3">WP1</strain>
    </source>
</reference>
<dbReference type="GO" id="GO:0005524">
    <property type="term" value="F:ATP binding"/>
    <property type="evidence" value="ECO:0007669"/>
    <property type="project" value="UniProtKB-UniRule"/>
</dbReference>
<dbReference type="InterPro" id="IPR005501">
    <property type="entry name" value="LamB/YcsF/PxpA-like"/>
</dbReference>
<dbReference type="Proteomes" id="UP000250434">
    <property type="component" value="Chromosome"/>
</dbReference>
<keyword evidence="3" id="KW-1185">Reference proteome</keyword>
<dbReference type="PANTHER" id="PTHR30292:SF0">
    <property type="entry name" value="5-OXOPROLINASE SUBUNIT A"/>
    <property type="match status" value="1"/>
</dbReference>
<dbReference type="CDD" id="cd10787">
    <property type="entry name" value="LamB_YcsF_like"/>
    <property type="match status" value="1"/>
</dbReference>
<evidence type="ECO:0000313" key="3">
    <source>
        <dbReference type="Proteomes" id="UP000250434"/>
    </source>
</evidence>
<dbReference type="NCBIfam" id="NF003814">
    <property type="entry name" value="PRK05406.1-3"/>
    <property type="match status" value="1"/>
</dbReference>
<dbReference type="PANTHER" id="PTHR30292">
    <property type="entry name" value="UNCHARACTERIZED PROTEIN YBGL-RELATED"/>
    <property type="match status" value="1"/>
</dbReference>
<dbReference type="NCBIfam" id="NF003816">
    <property type="entry name" value="PRK05406.1-5"/>
    <property type="match status" value="1"/>
</dbReference>
<keyword evidence="1" id="KW-0067">ATP-binding</keyword>
<dbReference type="HAMAP" id="MF_00691">
    <property type="entry name" value="PxpA"/>
    <property type="match status" value="1"/>
</dbReference>
<protein>
    <recommendedName>
        <fullName evidence="1">5-oxoprolinase subunit A</fullName>
        <shortName evidence="1">5-OPase subunit A</shortName>
        <ecNumber evidence="1">3.5.2.9</ecNumber>
    </recommendedName>
    <alternativeName>
        <fullName evidence="1">5-oxoprolinase (ATP-hydrolyzing) subunit A</fullName>
    </alternativeName>
</protein>
<proteinExistence type="inferred from homology"/>
<comment type="catalytic activity">
    <reaction evidence="1">
        <text>5-oxo-L-proline + ATP + 2 H2O = L-glutamate + ADP + phosphate + H(+)</text>
        <dbReference type="Rhea" id="RHEA:10348"/>
        <dbReference type="ChEBI" id="CHEBI:15377"/>
        <dbReference type="ChEBI" id="CHEBI:15378"/>
        <dbReference type="ChEBI" id="CHEBI:29985"/>
        <dbReference type="ChEBI" id="CHEBI:30616"/>
        <dbReference type="ChEBI" id="CHEBI:43474"/>
        <dbReference type="ChEBI" id="CHEBI:58402"/>
        <dbReference type="ChEBI" id="CHEBI:456216"/>
        <dbReference type="EC" id="3.5.2.9"/>
    </reaction>
</comment>
<dbReference type="AlphaFoldDB" id="A0A344LF48"/>
<comment type="subunit">
    <text evidence="1">Forms a complex composed of PxpA, PxpB and PxpC.</text>
</comment>